<dbReference type="Proteomes" id="UP000215256">
    <property type="component" value="Chromosome 2"/>
</dbReference>
<dbReference type="AlphaFoldDB" id="A0A248UBV3"/>
<proteinExistence type="predicted"/>
<gene>
    <name evidence="2" type="ORF">CES85_4938</name>
</gene>
<sequence>MLLKMHGAQTSSSLGQHLRTSGEAARQQLIRLADEGLVSVSSTPSGVGRPVQNWDLTAVAQARFPDTHAALTVQLLDIIRNSLGESALNSIITKREDDTRSAYVAAMAGRTSLSERVAVLAELRTAEGYMADWEEVEDGSIILNENHCPICAAATACQGFCRAELQVFKAVLGLKVHVERKEHILSGARRCTYVIREVNV</sequence>
<evidence type="ECO:0000313" key="2">
    <source>
        <dbReference type="EMBL" id="ASV84146.1"/>
    </source>
</evidence>
<evidence type="ECO:0000256" key="1">
    <source>
        <dbReference type="SAM" id="MobiDB-lite"/>
    </source>
</evidence>
<dbReference type="RefSeq" id="WP_244923155.1">
    <property type="nucleotide sequence ID" value="NZ_CP022603.1"/>
</dbReference>
<dbReference type="InterPro" id="IPR036390">
    <property type="entry name" value="WH_DNA-bd_sf"/>
</dbReference>
<dbReference type="KEGG" id="och:CES85_4938"/>
<dbReference type="EMBL" id="CP022603">
    <property type="protein sequence ID" value="ASV84146.1"/>
    <property type="molecule type" value="Genomic_DNA"/>
</dbReference>
<protein>
    <submittedName>
        <fullName evidence="2">Putative transcriptional regulator</fullName>
    </submittedName>
</protein>
<dbReference type="SUPFAM" id="SSF46785">
    <property type="entry name" value="Winged helix' DNA-binding domain"/>
    <property type="match status" value="1"/>
</dbReference>
<accession>A0A248UBV3</accession>
<feature type="compositionally biased region" description="Polar residues" evidence="1">
    <location>
        <begin position="8"/>
        <end position="19"/>
    </location>
</feature>
<feature type="region of interest" description="Disordered" evidence="1">
    <location>
        <begin position="1"/>
        <end position="20"/>
    </location>
</feature>
<name>A0A248UBV3_9HYPH</name>
<reference evidence="2 3" key="1">
    <citation type="submission" date="2017-07" db="EMBL/GenBank/DDBJ databases">
        <title>Phylogenetic study on the rhizospheric bacterium Ochrobactrum sp. A44.</title>
        <authorList>
            <person name="Krzyzanowska D.M."/>
            <person name="Ossowicki A."/>
            <person name="Rajewska M."/>
            <person name="Maciag T."/>
            <person name="Kaczynski Z."/>
            <person name="Czerwicka M."/>
            <person name="Jafra S."/>
        </authorList>
    </citation>
    <scope>NUCLEOTIDE SEQUENCE [LARGE SCALE GENOMIC DNA]</scope>
    <source>
        <strain evidence="2 3">A44</strain>
    </source>
</reference>
<organism evidence="2 3">
    <name type="scientific">Ochrobactrum quorumnocens</name>
    <dbReference type="NCBI Taxonomy" id="271865"/>
    <lineage>
        <taxon>Bacteria</taxon>
        <taxon>Pseudomonadati</taxon>
        <taxon>Pseudomonadota</taxon>
        <taxon>Alphaproteobacteria</taxon>
        <taxon>Hyphomicrobiales</taxon>
        <taxon>Brucellaceae</taxon>
        <taxon>Brucella/Ochrobactrum group</taxon>
        <taxon>Ochrobactrum</taxon>
    </lineage>
</organism>
<evidence type="ECO:0000313" key="3">
    <source>
        <dbReference type="Proteomes" id="UP000215256"/>
    </source>
</evidence>